<dbReference type="Pfam" id="PF01699">
    <property type="entry name" value="Na_Ca_ex"/>
    <property type="match status" value="1"/>
</dbReference>
<keyword evidence="8" id="KW-0677">Repeat</keyword>
<comment type="subcellular location">
    <subcellularLocation>
        <location evidence="1">Cell membrane</location>
        <topology evidence="1">Multi-pass membrane protein</topology>
    </subcellularLocation>
</comment>
<evidence type="ECO:0000256" key="3">
    <source>
        <dbReference type="ARBA" id="ARBA00022448"/>
    </source>
</evidence>
<accession>A0ABQ6NA73</accession>
<comment type="caution">
    <text evidence="20">The sequence shown here is derived from an EMBL/GenBank/DDBJ whole genome shotgun (WGS) entry which is preliminary data.</text>
</comment>
<dbReference type="PRINTS" id="PR01259">
    <property type="entry name" value="NACAEXCHNGR"/>
</dbReference>
<sequence>IQGHQFRAHEAAALIKQAGKSPGDGDPQEMASYLARMAMAQSKPSRAQLRINAMRQMTGGKRVVPKDVGKASDYIHKMPSLKELKETPEVNFASNEYSVLESGGQIVVSVVRLPPDGPFTVKYETKSGTATAGQDFEAVSGVLEFADGEEEKSITIKVNDDDDVEDDETFSVVISEPSTGAIGPFGTTVVTIIDDDEPGELGIKDKDADVTVCENEGAVRCHVSRMNGSSGEISCKYASICDTSVDDVDHEPVLGELVFKNGEVSKIITIKVKDTKSIEKSAKFTVKLTDFKGPEKSKGFSSHKTECKVNIVHDAATKAMVDDVTKLMNADLEQYDVGTSSYSQQFHDAIFEIGCDEGETPTKMDYFMHAITVPFKVIYSIVPPTVYAGGWACFFGALILVGGTTIIIGDIATLFGCVWGLDKATTAITFVALGTSLPDTFASMAAAKGDDTADNAIGNVTGSNAVNVFLGLGLPWMLAAMKWANGNPNEQWYEFYGTPMGPGPDGTPMIPYTPAEFDAIGKDNIVWTPGSMETCPDCAEKVANNYGGGTARFVAPGGALGFSVIVFCSCALATFSILMYRRGAVGAELGGDPAKAKVHAAMCIGLWFVYVAMSILKNSGAI</sequence>
<evidence type="ECO:0000313" key="20">
    <source>
        <dbReference type="EMBL" id="GMI51486.1"/>
    </source>
</evidence>
<dbReference type="Proteomes" id="UP001165060">
    <property type="component" value="Unassembled WGS sequence"/>
</dbReference>
<evidence type="ECO:0000256" key="13">
    <source>
        <dbReference type="ARBA" id="ARBA00023065"/>
    </source>
</evidence>
<feature type="transmembrane region" description="Helical" evidence="18">
    <location>
        <begin position="559"/>
        <end position="578"/>
    </location>
</feature>
<dbReference type="Gene3D" id="2.60.40.2030">
    <property type="match status" value="2"/>
</dbReference>
<evidence type="ECO:0000256" key="6">
    <source>
        <dbReference type="ARBA" id="ARBA00022723"/>
    </source>
</evidence>
<dbReference type="InterPro" id="IPR003644">
    <property type="entry name" value="Calx_beta"/>
</dbReference>
<dbReference type="InterPro" id="IPR004837">
    <property type="entry name" value="NaCa_Exmemb"/>
</dbReference>
<keyword evidence="5 18" id="KW-0812">Transmembrane</keyword>
<evidence type="ECO:0000256" key="12">
    <source>
        <dbReference type="ARBA" id="ARBA00023053"/>
    </source>
</evidence>
<dbReference type="Gene3D" id="1.20.1420.30">
    <property type="entry name" value="NCX, central ion-binding region"/>
    <property type="match status" value="1"/>
</dbReference>
<evidence type="ECO:0000256" key="5">
    <source>
        <dbReference type="ARBA" id="ARBA00022692"/>
    </source>
</evidence>
<evidence type="ECO:0000256" key="11">
    <source>
        <dbReference type="ARBA" id="ARBA00022989"/>
    </source>
</evidence>
<dbReference type="EMBL" id="BRYB01006189">
    <property type="protein sequence ID" value="GMI51486.1"/>
    <property type="molecule type" value="Genomic_DNA"/>
</dbReference>
<keyword evidence="16" id="KW-0739">Sodium transport</keyword>
<keyword evidence="10" id="KW-0112">Calmodulin-binding</keyword>
<feature type="non-terminal residue" evidence="20">
    <location>
        <position position="1"/>
    </location>
</feature>
<dbReference type="PANTHER" id="PTHR11878:SF65">
    <property type="entry name" value="NA_CA-EXCHANGE PROTEIN, ISOFORM G"/>
    <property type="match status" value="1"/>
</dbReference>
<evidence type="ECO:0000256" key="2">
    <source>
        <dbReference type="ARBA" id="ARBA00007489"/>
    </source>
</evidence>
<name>A0ABQ6NA73_9STRA</name>
<evidence type="ECO:0000256" key="7">
    <source>
        <dbReference type="ARBA" id="ARBA00022729"/>
    </source>
</evidence>
<keyword evidence="6" id="KW-0479">Metal-binding</keyword>
<dbReference type="SMART" id="SM00237">
    <property type="entry name" value="Calx_beta"/>
    <property type="match status" value="2"/>
</dbReference>
<comment type="catalytic activity">
    <reaction evidence="17">
        <text>Ca(2+)(in) + 3 Na(+)(out) = Ca(2+)(out) + 3 Na(+)(in)</text>
        <dbReference type="Rhea" id="RHEA:69955"/>
        <dbReference type="ChEBI" id="CHEBI:29101"/>
        <dbReference type="ChEBI" id="CHEBI:29108"/>
    </reaction>
</comment>
<evidence type="ECO:0000256" key="8">
    <source>
        <dbReference type="ARBA" id="ARBA00022737"/>
    </source>
</evidence>
<proteinExistence type="inferred from homology"/>
<evidence type="ECO:0000256" key="14">
    <source>
        <dbReference type="ARBA" id="ARBA00023136"/>
    </source>
</evidence>
<dbReference type="InterPro" id="IPR044880">
    <property type="entry name" value="NCX_ion-bd_dom_sf"/>
</dbReference>
<evidence type="ECO:0000256" key="4">
    <source>
        <dbReference type="ARBA" id="ARBA00022475"/>
    </source>
</evidence>
<evidence type="ECO:0000256" key="1">
    <source>
        <dbReference type="ARBA" id="ARBA00004651"/>
    </source>
</evidence>
<protein>
    <recommendedName>
        <fullName evidence="19">Calx-beta domain-containing protein</fullName>
    </recommendedName>
</protein>
<keyword evidence="12" id="KW-0915">Sodium</keyword>
<evidence type="ECO:0000256" key="17">
    <source>
        <dbReference type="ARBA" id="ARBA00033667"/>
    </source>
</evidence>
<keyword evidence="15" id="KW-0325">Glycoprotein</keyword>
<dbReference type="SUPFAM" id="SSF141072">
    <property type="entry name" value="CalX-like"/>
    <property type="match status" value="2"/>
</dbReference>
<evidence type="ECO:0000313" key="21">
    <source>
        <dbReference type="Proteomes" id="UP001165060"/>
    </source>
</evidence>
<reference evidence="20 21" key="1">
    <citation type="journal article" date="2023" name="Commun. Biol.">
        <title>Genome analysis of Parmales, the sister group of diatoms, reveals the evolutionary specialization of diatoms from phago-mixotrophs to photoautotrophs.</title>
        <authorList>
            <person name="Ban H."/>
            <person name="Sato S."/>
            <person name="Yoshikawa S."/>
            <person name="Yamada K."/>
            <person name="Nakamura Y."/>
            <person name="Ichinomiya M."/>
            <person name="Sato N."/>
            <person name="Blanc-Mathieu R."/>
            <person name="Endo H."/>
            <person name="Kuwata A."/>
            <person name="Ogata H."/>
        </authorList>
    </citation>
    <scope>NUCLEOTIDE SEQUENCE [LARGE SCALE GENOMIC DNA]</scope>
</reference>
<dbReference type="PANTHER" id="PTHR11878">
    <property type="entry name" value="SODIUM/CALCIUM EXCHANGER"/>
    <property type="match status" value="1"/>
</dbReference>
<keyword evidence="21" id="KW-1185">Reference proteome</keyword>
<feature type="domain" description="Calx-beta" evidence="19">
    <location>
        <begin position="188"/>
        <end position="289"/>
    </location>
</feature>
<evidence type="ECO:0000256" key="16">
    <source>
        <dbReference type="ARBA" id="ARBA00023201"/>
    </source>
</evidence>
<evidence type="ECO:0000256" key="15">
    <source>
        <dbReference type="ARBA" id="ARBA00023180"/>
    </source>
</evidence>
<feature type="domain" description="Calx-beta" evidence="19">
    <location>
        <begin position="77"/>
        <end position="175"/>
    </location>
</feature>
<keyword evidence="3" id="KW-0813">Transport</keyword>
<dbReference type="InterPro" id="IPR038081">
    <property type="entry name" value="CalX-like_sf"/>
</dbReference>
<dbReference type="Pfam" id="PF03160">
    <property type="entry name" value="Calx-beta"/>
    <property type="match status" value="1"/>
</dbReference>
<evidence type="ECO:0000259" key="19">
    <source>
        <dbReference type="SMART" id="SM00237"/>
    </source>
</evidence>
<gene>
    <name evidence="20" type="ORF">TeGR_g13939</name>
</gene>
<dbReference type="InterPro" id="IPR004836">
    <property type="entry name" value="Na_Ca_Ex"/>
</dbReference>
<keyword evidence="4" id="KW-1003">Cell membrane</keyword>
<feature type="transmembrane region" description="Helical" evidence="18">
    <location>
        <begin position="598"/>
        <end position="616"/>
    </location>
</feature>
<evidence type="ECO:0000256" key="18">
    <source>
        <dbReference type="SAM" id="Phobius"/>
    </source>
</evidence>
<keyword evidence="7" id="KW-0732">Signal</keyword>
<keyword evidence="13" id="KW-0406">Ion transport</keyword>
<evidence type="ECO:0000256" key="9">
    <source>
        <dbReference type="ARBA" id="ARBA00022837"/>
    </source>
</evidence>
<comment type="similarity">
    <text evidence="2">Belongs to the Ca(2+):cation antiporter (CaCA) (TC 2.A.19) family. SLC8 subfamily.</text>
</comment>
<keyword evidence="11 18" id="KW-1133">Transmembrane helix</keyword>
<keyword evidence="14 18" id="KW-0472">Membrane</keyword>
<organism evidence="20 21">
    <name type="scientific">Tetraparma gracilis</name>
    <dbReference type="NCBI Taxonomy" id="2962635"/>
    <lineage>
        <taxon>Eukaryota</taxon>
        <taxon>Sar</taxon>
        <taxon>Stramenopiles</taxon>
        <taxon>Ochrophyta</taxon>
        <taxon>Bolidophyceae</taxon>
        <taxon>Parmales</taxon>
        <taxon>Triparmaceae</taxon>
        <taxon>Tetraparma</taxon>
    </lineage>
</organism>
<dbReference type="InterPro" id="IPR051171">
    <property type="entry name" value="CaCA"/>
</dbReference>
<evidence type="ECO:0000256" key="10">
    <source>
        <dbReference type="ARBA" id="ARBA00022860"/>
    </source>
</evidence>
<feature type="transmembrane region" description="Helical" evidence="18">
    <location>
        <begin position="388"/>
        <end position="421"/>
    </location>
</feature>
<keyword evidence="9" id="KW-0106">Calcium</keyword>